<dbReference type="AlphaFoldDB" id="A0AAE8SU90"/>
<dbReference type="InterPro" id="IPR052895">
    <property type="entry name" value="HetReg/Transcr_Mod"/>
</dbReference>
<proteinExistence type="predicted"/>
<evidence type="ECO:0000259" key="2">
    <source>
        <dbReference type="Pfam" id="PF06985"/>
    </source>
</evidence>
<evidence type="ECO:0000313" key="4">
    <source>
        <dbReference type="Proteomes" id="UP001187682"/>
    </source>
</evidence>
<evidence type="ECO:0000256" key="1">
    <source>
        <dbReference type="SAM" id="MobiDB-lite"/>
    </source>
</evidence>
<feature type="domain" description="Heterokaryon incompatibility" evidence="2">
    <location>
        <begin position="52"/>
        <end position="232"/>
    </location>
</feature>
<protein>
    <recommendedName>
        <fullName evidence="2">Heterokaryon incompatibility domain-containing protein</fullName>
    </recommendedName>
</protein>
<sequence length="607" mass="67353">MLETPFNHVPLAQPSDFRLIEVLPARAGDDEEALCVRVHTQSLDRDDAQAPYTALSYTWGNPEDTVLIQVDGKPFSITRSLDAALRRFRDDVLPSGPIPNPGDSKPETNPPPWPLNLLWVDALSIDQSSSAEKTSQVARMASIFSNATAIFAWLGPDADRSPVAFEKICASMDRYHTMTGPTPPANVPRWAAAMLADELMLCDDDEDDAAVWAAVQALFDREWWSRIWIAQEGSTNVPTWAVCGRQWISLDELLTFAVLMGINEQDDEDAASHVYGISSFVYTLHTLRSQRCADTSESELLNTLITCRHHEATDPRDKVYGILGMVSPRASSRLLPDYGKDLVDVYTDVVQYQLETCGYEGKLDFLGADGLPEGGITGLPSWLPDWRYRDRYHLPFRKFLSDEASTPRPGRRISETCVYGASGTAEALLARDIPATDIARVDGRCLRVKGYRVGYLYDIQPVFEPGKLETMNIWRDSLREGGIYFTGESEAAAFNRLVTADIHHDLRTEPSAKDISPEDVLLACSGRRLARVVQSDWNADALALAPQCAREGDQVFVLLGGQVLYALRPVGATYRFLGECYVHGLMDGEVLNILEAGFAEVTDLVLR</sequence>
<gene>
    <name evidence="3" type="ORF">DNG_04140</name>
</gene>
<evidence type="ECO:0000313" key="3">
    <source>
        <dbReference type="EMBL" id="SPO01467.1"/>
    </source>
</evidence>
<comment type="caution">
    <text evidence="3">The sequence shown here is derived from an EMBL/GenBank/DDBJ whole genome shotgun (WGS) entry which is preliminary data.</text>
</comment>
<dbReference type="PANTHER" id="PTHR24148">
    <property type="entry name" value="ANKYRIN REPEAT DOMAIN-CONTAINING PROTEIN 39 HOMOLOG-RELATED"/>
    <property type="match status" value="1"/>
</dbReference>
<keyword evidence="4" id="KW-1185">Reference proteome</keyword>
<feature type="region of interest" description="Disordered" evidence="1">
    <location>
        <begin position="92"/>
        <end position="111"/>
    </location>
</feature>
<accession>A0AAE8SU90</accession>
<reference evidence="3" key="1">
    <citation type="submission" date="2018-03" db="EMBL/GenBank/DDBJ databases">
        <authorList>
            <person name="Guldener U."/>
        </authorList>
    </citation>
    <scope>NUCLEOTIDE SEQUENCE</scope>
</reference>
<organism evidence="3 4">
    <name type="scientific">Cephalotrichum gorgonifer</name>
    <dbReference type="NCBI Taxonomy" id="2041049"/>
    <lineage>
        <taxon>Eukaryota</taxon>
        <taxon>Fungi</taxon>
        <taxon>Dikarya</taxon>
        <taxon>Ascomycota</taxon>
        <taxon>Pezizomycotina</taxon>
        <taxon>Sordariomycetes</taxon>
        <taxon>Hypocreomycetidae</taxon>
        <taxon>Microascales</taxon>
        <taxon>Microascaceae</taxon>
        <taxon>Cephalotrichum</taxon>
    </lineage>
</organism>
<dbReference type="PANTHER" id="PTHR24148:SF64">
    <property type="entry name" value="HETEROKARYON INCOMPATIBILITY DOMAIN-CONTAINING PROTEIN"/>
    <property type="match status" value="1"/>
</dbReference>
<dbReference type="Pfam" id="PF26639">
    <property type="entry name" value="Het-6_barrel"/>
    <property type="match status" value="1"/>
</dbReference>
<dbReference type="EMBL" id="ONZQ02000005">
    <property type="protein sequence ID" value="SPO01467.1"/>
    <property type="molecule type" value="Genomic_DNA"/>
</dbReference>
<dbReference type="Proteomes" id="UP001187682">
    <property type="component" value="Unassembled WGS sequence"/>
</dbReference>
<dbReference type="Pfam" id="PF06985">
    <property type="entry name" value="HET"/>
    <property type="match status" value="1"/>
</dbReference>
<name>A0AAE8SU90_9PEZI</name>
<dbReference type="InterPro" id="IPR010730">
    <property type="entry name" value="HET"/>
</dbReference>